<dbReference type="Gene3D" id="3.30.1330.40">
    <property type="entry name" value="RutC-like"/>
    <property type="match status" value="2"/>
</dbReference>
<dbReference type="InterPro" id="IPR035959">
    <property type="entry name" value="RutC-like_sf"/>
</dbReference>
<reference evidence="1" key="1">
    <citation type="submission" date="2024-07" db="EMBL/GenBank/DDBJ databases">
        <title>Complete genome sequence of Prevotella sp. YM-2024 GTC17253.</title>
        <authorList>
            <person name="Hayashi M."/>
            <person name="Muto Y."/>
            <person name="Tanaka K."/>
            <person name="Niwa H."/>
        </authorList>
    </citation>
    <scope>NUCLEOTIDE SEQUENCE</scope>
    <source>
        <strain evidence="1">GTC17253</strain>
    </source>
</reference>
<protein>
    <submittedName>
        <fullName evidence="1">Rid family hydrolase</fullName>
    </submittedName>
</protein>
<gene>
    <name evidence="1" type="ORF">GTC17253_15260</name>
</gene>
<organism evidence="1">
    <name type="scientific">Prevotella sp. GTC17253</name>
    <dbReference type="NCBI Taxonomy" id="3236793"/>
    <lineage>
        <taxon>Bacteria</taxon>
        <taxon>Pseudomonadati</taxon>
        <taxon>Bacteroidota</taxon>
        <taxon>Bacteroidia</taxon>
        <taxon>Bacteroidales</taxon>
        <taxon>Prevotellaceae</taxon>
        <taxon>Prevotella</taxon>
    </lineage>
</organism>
<dbReference type="InterPro" id="IPR006175">
    <property type="entry name" value="YjgF/YER057c/UK114"/>
</dbReference>
<dbReference type="Pfam" id="PF01042">
    <property type="entry name" value="Ribonuc_L-PSP"/>
    <property type="match status" value="1"/>
</dbReference>
<accession>A0AB33IPN0</accession>
<name>A0AB33IPN0_9BACT</name>
<dbReference type="AlphaFoldDB" id="A0AB33IPN0"/>
<dbReference type="PANTHER" id="PTHR11803:SF39">
    <property type="entry name" value="2-IMINOBUTANOATE_2-IMINOPROPANOATE DEAMINASE"/>
    <property type="match status" value="1"/>
</dbReference>
<evidence type="ECO:0000313" key="1">
    <source>
        <dbReference type="EMBL" id="BFO71560.1"/>
    </source>
</evidence>
<keyword evidence="1" id="KW-0378">Hydrolase</keyword>
<sequence length="342" mass="38345">MHKCTIVSPRSRAGFTERLGELYLAVGDYLDMEKLDGRDLCYCKIFLSDILNQHAELLDSPLYIDLLSHAGCSIVEQAPADGSKISVLLETDDKEPESLFHALRLTEEEVAGRNAYEQTRLLFDKYIAIADSLHLTMSEHLVRTWIYVADIDNDYADVVKARNDVFDRYGLTVNTHFIASTGIGGATAVRHAAVGMDFLTYPGIVESDKKYLQALEYLNPTHEYGVAFERGTRVSTPKLQRCFISGTASIDKHGQILYPGDVLRQTARLLENISMLLKDGGATMQQLDYLIVYLRDVSDYLSVEAFLRRLYPSIPHVIVQGKVCRPGWLIEMEGVATLSPQT</sequence>
<proteinExistence type="predicted"/>
<dbReference type="GO" id="GO:0005829">
    <property type="term" value="C:cytosol"/>
    <property type="evidence" value="ECO:0007669"/>
    <property type="project" value="TreeGrafter"/>
</dbReference>
<dbReference type="PANTHER" id="PTHR11803">
    <property type="entry name" value="2-IMINOBUTANOATE/2-IMINOPROPANOATE DEAMINASE RIDA"/>
    <property type="match status" value="1"/>
</dbReference>
<dbReference type="GO" id="GO:0019239">
    <property type="term" value="F:deaminase activity"/>
    <property type="evidence" value="ECO:0007669"/>
    <property type="project" value="TreeGrafter"/>
</dbReference>
<dbReference type="EMBL" id="AP035785">
    <property type="protein sequence ID" value="BFO71560.1"/>
    <property type="molecule type" value="Genomic_DNA"/>
</dbReference>
<dbReference type="SUPFAM" id="SSF55298">
    <property type="entry name" value="YjgF-like"/>
    <property type="match status" value="2"/>
</dbReference>